<feature type="region of interest" description="Disordered" evidence="9">
    <location>
        <begin position="272"/>
        <end position="305"/>
    </location>
</feature>
<keyword evidence="5" id="KW-0007">Acetylation</keyword>
<protein>
    <recommendedName>
        <fullName evidence="10">Core Histone H2A/H2B/H3 domain-containing protein</fullName>
    </recommendedName>
</protein>
<dbReference type="Proteomes" id="UP000836841">
    <property type="component" value="Chromosome 6"/>
</dbReference>
<organism evidence="11 12">
    <name type="scientific">Thlaspi arvense</name>
    <name type="common">Field penny-cress</name>
    <dbReference type="NCBI Taxonomy" id="13288"/>
    <lineage>
        <taxon>Eukaryota</taxon>
        <taxon>Viridiplantae</taxon>
        <taxon>Streptophyta</taxon>
        <taxon>Embryophyta</taxon>
        <taxon>Tracheophyta</taxon>
        <taxon>Spermatophyta</taxon>
        <taxon>Magnoliopsida</taxon>
        <taxon>eudicotyledons</taxon>
        <taxon>Gunneridae</taxon>
        <taxon>Pentapetalae</taxon>
        <taxon>rosids</taxon>
        <taxon>malvids</taxon>
        <taxon>Brassicales</taxon>
        <taxon>Brassicaceae</taxon>
        <taxon>Thlaspideae</taxon>
        <taxon>Thlaspi</taxon>
    </lineage>
</organism>
<dbReference type="EMBL" id="OU466862">
    <property type="protein sequence ID" value="CAH2073218.1"/>
    <property type="molecule type" value="Genomic_DNA"/>
</dbReference>
<evidence type="ECO:0000256" key="1">
    <source>
        <dbReference type="ARBA" id="ARBA00004123"/>
    </source>
</evidence>
<dbReference type="NCBIfam" id="TIGR01638">
    <property type="entry name" value="Atha_cystat_rel"/>
    <property type="match status" value="2"/>
</dbReference>
<feature type="compositionally biased region" description="Basic and acidic residues" evidence="9">
    <location>
        <begin position="277"/>
        <end position="292"/>
    </location>
</feature>
<dbReference type="PROSITE" id="PS00959">
    <property type="entry name" value="HISTONE_H3_2"/>
    <property type="match status" value="1"/>
</dbReference>
<evidence type="ECO:0000259" key="10">
    <source>
        <dbReference type="Pfam" id="PF00125"/>
    </source>
</evidence>
<proteinExistence type="inferred from homology"/>
<evidence type="ECO:0000256" key="5">
    <source>
        <dbReference type="ARBA" id="ARBA00022990"/>
    </source>
</evidence>
<accession>A0AAU9SSJ6</accession>
<feature type="compositionally biased region" description="Acidic residues" evidence="9">
    <location>
        <begin position="131"/>
        <end position="144"/>
    </location>
</feature>
<feature type="compositionally biased region" description="Basic and acidic residues" evidence="9">
    <location>
        <begin position="117"/>
        <end position="130"/>
    </location>
</feature>
<feature type="domain" description="Core Histone H2A/H2B/H3" evidence="10">
    <location>
        <begin position="24"/>
        <end position="110"/>
    </location>
</feature>
<feature type="compositionally biased region" description="Acidic residues" evidence="9">
    <location>
        <begin position="293"/>
        <end position="305"/>
    </location>
</feature>
<evidence type="ECO:0000256" key="6">
    <source>
        <dbReference type="ARBA" id="ARBA00023125"/>
    </source>
</evidence>
<keyword evidence="6" id="KW-0238">DNA-binding</keyword>
<gene>
    <name evidence="11" type="ORF">TAV2_LOCUS18870</name>
</gene>
<evidence type="ECO:0000256" key="3">
    <source>
        <dbReference type="ARBA" id="ARBA00010343"/>
    </source>
</evidence>
<dbReference type="FunFam" id="1.10.20.10:FF:000085">
    <property type="entry name" value="Histone H3.2"/>
    <property type="match status" value="1"/>
</dbReference>
<dbReference type="Gene3D" id="3.10.450.10">
    <property type="match status" value="2"/>
</dbReference>
<evidence type="ECO:0000313" key="12">
    <source>
        <dbReference type="Proteomes" id="UP000836841"/>
    </source>
</evidence>
<dbReference type="InterPro" id="IPR000164">
    <property type="entry name" value="Histone_H3/CENP-A"/>
</dbReference>
<dbReference type="Pfam" id="PF00125">
    <property type="entry name" value="Histone"/>
    <property type="match status" value="1"/>
</dbReference>
<dbReference type="PANTHER" id="PTHR11426">
    <property type="entry name" value="HISTONE H3"/>
    <property type="match status" value="1"/>
</dbReference>
<dbReference type="GO" id="GO:0030527">
    <property type="term" value="F:structural constituent of chromatin"/>
    <property type="evidence" value="ECO:0007669"/>
    <property type="project" value="InterPro"/>
</dbReference>
<keyword evidence="4" id="KW-0158">Chromosome</keyword>
<dbReference type="InterPro" id="IPR009072">
    <property type="entry name" value="Histone-fold"/>
</dbReference>
<feature type="non-terminal residue" evidence="11">
    <location>
        <position position="436"/>
    </location>
</feature>
<dbReference type="SMART" id="SM00428">
    <property type="entry name" value="H3"/>
    <property type="match status" value="1"/>
</dbReference>
<evidence type="ECO:0000256" key="8">
    <source>
        <dbReference type="ARBA" id="ARBA00023269"/>
    </source>
</evidence>
<comment type="similarity">
    <text evidence="3">Belongs to the histone H3 family.</text>
</comment>
<keyword evidence="12" id="KW-1185">Reference proteome</keyword>
<feature type="region of interest" description="Disordered" evidence="9">
    <location>
        <begin position="113"/>
        <end position="144"/>
    </location>
</feature>
<keyword evidence="8" id="KW-0544">Nucleosome core</keyword>
<dbReference type="GO" id="GO:0000786">
    <property type="term" value="C:nucleosome"/>
    <property type="evidence" value="ECO:0007669"/>
    <property type="project" value="UniProtKB-KW"/>
</dbReference>
<dbReference type="GO" id="GO:0003677">
    <property type="term" value="F:DNA binding"/>
    <property type="evidence" value="ECO:0007669"/>
    <property type="project" value="UniProtKB-KW"/>
</dbReference>
<dbReference type="CDD" id="cd22911">
    <property type="entry name" value="HFD_H3"/>
    <property type="match status" value="1"/>
</dbReference>
<dbReference type="GO" id="GO:0046982">
    <property type="term" value="F:protein heterodimerization activity"/>
    <property type="evidence" value="ECO:0007669"/>
    <property type="project" value="InterPro"/>
</dbReference>
<dbReference type="SUPFAM" id="SSF47113">
    <property type="entry name" value="Histone-fold"/>
    <property type="match status" value="1"/>
</dbReference>
<dbReference type="AlphaFoldDB" id="A0AAU9SSJ6"/>
<sequence>IGVFSLVDKGITRLEMLKFSAVNRTVALREIRKYQKSTELLIRKLPFQRLVREIAQDFKTDLRFQSSAVAALQEAAEAYLVGLFEDTNLCAIHAKRVTIMPKDIQLARRIRAMASPSERERSEEPPKLEEPEPPTNEEYDSDDWETLSDDFSCMEKSGQKAGVSMSTSRNSATHSVPDIWIPTTKMAGMASLEPAEIFSTVCAIWLSPSSKNASLELVRVLRANYHPSSAVTFYITFEANDTSDGNQTKVYQCVVRYFPGDSEMDRTSILAMTSPSERSEDPSSPKRPKQEEPEPPTNEEYDSDDWETLSDDFRLYEEEWTKSGGFDVDFSKLRHTFGSGFVDPDDEDGWYGEPGTGRDFLNRLCNMAISFYKEHEKTSLELVRVLRANYHPSFAITLYITFEANDPSHGNQTKEFQCVVRYCPRDTEVYSCRPKP</sequence>
<dbReference type="GO" id="GO:0005634">
    <property type="term" value="C:nucleus"/>
    <property type="evidence" value="ECO:0007669"/>
    <property type="project" value="UniProtKB-SubCell"/>
</dbReference>
<evidence type="ECO:0000256" key="7">
    <source>
        <dbReference type="ARBA" id="ARBA00023242"/>
    </source>
</evidence>
<evidence type="ECO:0000256" key="4">
    <source>
        <dbReference type="ARBA" id="ARBA00022454"/>
    </source>
</evidence>
<name>A0AAU9SSJ6_THLAR</name>
<dbReference type="Gene3D" id="1.10.20.10">
    <property type="entry name" value="Histone, subunit A"/>
    <property type="match status" value="1"/>
</dbReference>
<dbReference type="InterPro" id="IPR007125">
    <property type="entry name" value="H2A/H2B/H3"/>
</dbReference>
<evidence type="ECO:0000256" key="2">
    <source>
        <dbReference type="ARBA" id="ARBA00004286"/>
    </source>
</evidence>
<dbReference type="PRINTS" id="PR00622">
    <property type="entry name" value="HISTONEH3"/>
</dbReference>
<dbReference type="InterPro" id="IPR006525">
    <property type="entry name" value="Cystatin-related_pln"/>
</dbReference>
<comment type="subcellular location">
    <subcellularLocation>
        <location evidence="2">Chromosome</location>
    </subcellularLocation>
    <subcellularLocation>
        <location evidence="1">Nucleus</location>
    </subcellularLocation>
</comment>
<keyword evidence="7" id="KW-0539">Nucleus</keyword>
<evidence type="ECO:0000313" key="11">
    <source>
        <dbReference type="EMBL" id="CAH2073218.1"/>
    </source>
</evidence>
<reference evidence="11 12" key="1">
    <citation type="submission" date="2022-03" db="EMBL/GenBank/DDBJ databases">
        <authorList>
            <person name="Nunn A."/>
            <person name="Chopra R."/>
            <person name="Nunn A."/>
            <person name="Contreras Garrido A."/>
        </authorList>
    </citation>
    <scope>NUCLEOTIDE SEQUENCE [LARGE SCALE GENOMIC DNA]</scope>
</reference>
<evidence type="ECO:0000256" key="9">
    <source>
        <dbReference type="SAM" id="MobiDB-lite"/>
    </source>
</evidence>